<name>A0A6B1DW25_9CHLR</name>
<feature type="transmembrane region" description="Helical" evidence="6">
    <location>
        <begin position="139"/>
        <end position="162"/>
    </location>
</feature>
<feature type="transmembrane region" description="Helical" evidence="6">
    <location>
        <begin position="79"/>
        <end position="97"/>
    </location>
</feature>
<comment type="caution">
    <text evidence="8">The sequence shown here is derived from an EMBL/GenBank/DDBJ whole genome shotgun (WGS) entry which is preliminary data.</text>
</comment>
<reference evidence="8" key="1">
    <citation type="submission" date="2019-09" db="EMBL/GenBank/DDBJ databases">
        <title>Characterisation of the sponge microbiome using genome-centric metagenomics.</title>
        <authorList>
            <person name="Engelberts J.P."/>
            <person name="Robbins S.J."/>
            <person name="De Goeij J.M."/>
            <person name="Aranda M."/>
            <person name="Bell S.C."/>
            <person name="Webster N.S."/>
        </authorList>
    </citation>
    <scope>NUCLEOTIDE SEQUENCE</scope>
    <source>
        <strain evidence="8">SB0662_bin_9</strain>
    </source>
</reference>
<dbReference type="SUPFAM" id="SSF103473">
    <property type="entry name" value="MFS general substrate transporter"/>
    <property type="match status" value="1"/>
</dbReference>
<dbReference type="PANTHER" id="PTHR23506:SF23">
    <property type="entry name" value="GH10249P"/>
    <property type="match status" value="1"/>
</dbReference>
<dbReference type="GO" id="GO:0005886">
    <property type="term" value="C:plasma membrane"/>
    <property type="evidence" value="ECO:0007669"/>
    <property type="project" value="UniProtKB-SubCell"/>
</dbReference>
<accession>A0A6B1DW25</accession>
<dbReference type="InterPro" id="IPR011701">
    <property type="entry name" value="MFS"/>
</dbReference>
<comment type="subcellular location">
    <subcellularLocation>
        <location evidence="1">Cell membrane</location>
        <topology evidence="1">Multi-pass membrane protein</topology>
    </subcellularLocation>
</comment>
<keyword evidence="2" id="KW-0813">Transport</keyword>
<organism evidence="8">
    <name type="scientific">Caldilineaceae bacterium SB0662_bin_9</name>
    <dbReference type="NCBI Taxonomy" id="2605258"/>
    <lineage>
        <taxon>Bacteria</taxon>
        <taxon>Bacillati</taxon>
        <taxon>Chloroflexota</taxon>
        <taxon>Caldilineae</taxon>
        <taxon>Caldilineales</taxon>
        <taxon>Caldilineaceae</taxon>
    </lineage>
</organism>
<dbReference type="Pfam" id="PF07690">
    <property type="entry name" value="MFS_1"/>
    <property type="match status" value="1"/>
</dbReference>
<dbReference type="EMBL" id="VXPY01000069">
    <property type="protein sequence ID" value="MYD90584.1"/>
    <property type="molecule type" value="Genomic_DNA"/>
</dbReference>
<dbReference type="InterPro" id="IPR036259">
    <property type="entry name" value="MFS_trans_sf"/>
</dbReference>
<keyword evidence="5 6" id="KW-0472">Membrane</keyword>
<sequence>MTNSGKDRGIRPTLTVLCAGAVALLIMGDSFLYSALPVSAPDLHLSLFQVSVLLSANRWVRLVSNTVVALLVPRLSPRWFFAGASVLGMASTVVFVRQPAFGVMVLARIVWGLAWSVFRQAAYLAVWQEPRERQGRQLGYWWGIVRVGSGVGVLLGGIVLDLHGFTDAFWVLAGLAALGVGLAAIIRWPPEGVPFEENIPFGLQRTWLTVSRNAPLRWLLFLAAGTRLVITVSIALMSLYLQTRMTFSEGWTGIGFSAGLVLSAHWMSLLLAGPVVGWLADRMGHLRTLMLVAGTTSISLACAAFAHGLWAVAAGVGVMLGFSGLRMAVEVAMADRTRSLPDAHLIMGGYASLDDLAAAVGPILSLTWFQPSLIPPLFSGCAAVLFLLSTGYVRSSWGHPAANP</sequence>
<evidence type="ECO:0000256" key="4">
    <source>
        <dbReference type="ARBA" id="ARBA00022989"/>
    </source>
</evidence>
<keyword evidence="3 6" id="KW-0812">Transmembrane</keyword>
<feature type="transmembrane region" description="Helical" evidence="6">
    <location>
        <begin position="12"/>
        <end position="36"/>
    </location>
</feature>
<evidence type="ECO:0000256" key="6">
    <source>
        <dbReference type="SAM" id="Phobius"/>
    </source>
</evidence>
<gene>
    <name evidence="8" type="ORF">F4Y08_09660</name>
</gene>
<dbReference type="InterPro" id="IPR020846">
    <property type="entry name" value="MFS_dom"/>
</dbReference>
<feature type="transmembrane region" description="Helical" evidence="6">
    <location>
        <begin position="218"/>
        <end position="241"/>
    </location>
</feature>
<evidence type="ECO:0000259" key="7">
    <source>
        <dbReference type="PROSITE" id="PS50850"/>
    </source>
</evidence>
<dbReference type="PANTHER" id="PTHR23506">
    <property type="entry name" value="GH10249P"/>
    <property type="match status" value="1"/>
</dbReference>
<evidence type="ECO:0000313" key="8">
    <source>
        <dbReference type="EMBL" id="MYD90584.1"/>
    </source>
</evidence>
<feature type="transmembrane region" description="Helical" evidence="6">
    <location>
        <begin position="168"/>
        <end position="186"/>
    </location>
</feature>
<feature type="domain" description="Major facilitator superfamily (MFS) profile" evidence="7">
    <location>
        <begin position="14"/>
        <end position="397"/>
    </location>
</feature>
<evidence type="ECO:0000256" key="1">
    <source>
        <dbReference type="ARBA" id="ARBA00004651"/>
    </source>
</evidence>
<evidence type="ECO:0000256" key="3">
    <source>
        <dbReference type="ARBA" id="ARBA00022692"/>
    </source>
</evidence>
<dbReference type="GO" id="GO:0022857">
    <property type="term" value="F:transmembrane transporter activity"/>
    <property type="evidence" value="ECO:0007669"/>
    <property type="project" value="InterPro"/>
</dbReference>
<proteinExistence type="predicted"/>
<keyword evidence="4 6" id="KW-1133">Transmembrane helix</keyword>
<dbReference type="AlphaFoldDB" id="A0A6B1DW25"/>
<evidence type="ECO:0000256" key="5">
    <source>
        <dbReference type="ARBA" id="ARBA00023136"/>
    </source>
</evidence>
<feature type="transmembrane region" description="Helical" evidence="6">
    <location>
        <begin position="253"/>
        <end position="276"/>
    </location>
</feature>
<dbReference type="InterPro" id="IPR050930">
    <property type="entry name" value="MFS_Vesicular_Transporter"/>
</dbReference>
<evidence type="ECO:0000256" key="2">
    <source>
        <dbReference type="ARBA" id="ARBA00022448"/>
    </source>
</evidence>
<dbReference type="PROSITE" id="PS50850">
    <property type="entry name" value="MFS"/>
    <property type="match status" value="1"/>
</dbReference>
<dbReference type="Gene3D" id="1.20.1250.20">
    <property type="entry name" value="MFS general substrate transporter like domains"/>
    <property type="match status" value="2"/>
</dbReference>
<feature type="transmembrane region" description="Helical" evidence="6">
    <location>
        <begin position="288"/>
        <end position="306"/>
    </location>
</feature>
<feature type="transmembrane region" description="Helical" evidence="6">
    <location>
        <begin position="48"/>
        <end position="72"/>
    </location>
</feature>
<protein>
    <submittedName>
        <fullName evidence="8">MFS transporter</fullName>
    </submittedName>
</protein>
<feature type="transmembrane region" description="Helical" evidence="6">
    <location>
        <begin position="374"/>
        <end position="393"/>
    </location>
</feature>